<dbReference type="EMBL" id="BAAAKJ010000126">
    <property type="protein sequence ID" value="GAA1392658.1"/>
    <property type="molecule type" value="Genomic_DNA"/>
</dbReference>
<dbReference type="InterPro" id="IPR036388">
    <property type="entry name" value="WH-like_DNA-bd_sf"/>
</dbReference>
<protein>
    <recommendedName>
        <fullName evidence="1">ANTAR domain-containing protein</fullName>
    </recommendedName>
</protein>
<proteinExistence type="predicted"/>
<feature type="domain" description="ANTAR" evidence="1">
    <location>
        <begin position="58"/>
        <end position="119"/>
    </location>
</feature>
<evidence type="ECO:0000313" key="3">
    <source>
        <dbReference type="Proteomes" id="UP001499863"/>
    </source>
</evidence>
<keyword evidence="3" id="KW-1185">Reference proteome</keyword>
<reference evidence="2 3" key="1">
    <citation type="journal article" date="2019" name="Int. J. Syst. Evol. Microbiol.">
        <title>The Global Catalogue of Microorganisms (GCM) 10K type strain sequencing project: providing services to taxonomists for standard genome sequencing and annotation.</title>
        <authorList>
            <consortium name="The Broad Institute Genomics Platform"/>
            <consortium name="The Broad Institute Genome Sequencing Center for Infectious Disease"/>
            <person name="Wu L."/>
            <person name="Ma J."/>
        </authorList>
    </citation>
    <scope>NUCLEOTIDE SEQUENCE [LARGE SCALE GENOMIC DNA]</scope>
    <source>
        <strain evidence="2 3">JCM 12393</strain>
    </source>
</reference>
<name>A0ABN1Y075_9ACTN</name>
<comment type="caution">
    <text evidence="2">The sequence shown here is derived from an EMBL/GenBank/DDBJ whole genome shotgun (WGS) entry which is preliminary data.</text>
</comment>
<dbReference type="SMART" id="SM01012">
    <property type="entry name" value="ANTAR"/>
    <property type="match status" value="1"/>
</dbReference>
<dbReference type="PROSITE" id="PS50921">
    <property type="entry name" value="ANTAR"/>
    <property type="match status" value="1"/>
</dbReference>
<dbReference type="RefSeq" id="WP_344333056.1">
    <property type="nucleotide sequence ID" value="NZ_BAAAKJ010000126.1"/>
</dbReference>
<dbReference type="Pfam" id="PF03861">
    <property type="entry name" value="ANTAR"/>
    <property type="match status" value="1"/>
</dbReference>
<dbReference type="InterPro" id="IPR005561">
    <property type="entry name" value="ANTAR"/>
</dbReference>
<organism evidence="2 3">
    <name type="scientific">Kitasatospora putterlickiae</name>
    <dbReference type="NCBI Taxonomy" id="221725"/>
    <lineage>
        <taxon>Bacteria</taxon>
        <taxon>Bacillati</taxon>
        <taxon>Actinomycetota</taxon>
        <taxon>Actinomycetes</taxon>
        <taxon>Kitasatosporales</taxon>
        <taxon>Streptomycetaceae</taxon>
        <taxon>Kitasatospora</taxon>
    </lineage>
</organism>
<gene>
    <name evidence="2" type="ORF">GCM10009639_24680</name>
</gene>
<dbReference type="Gene3D" id="1.10.10.10">
    <property type="entry name" value="Winged helix-like DNA-binding domain superfamily/Winged helix DNA-binding domain"/>
    <property type="match status" value="1"/>
</dbReference>
<dbReference type="Proteomes" id="UP001499863">
    <property type="component" value="Unassembled WGS sequence"/>
</dbReference>
<accession>A0ABN1Y075</accession>
<evidence type="ECO:0000313" key="2">
    <source>
        <dbReference type="EMBL" id="GAA1392658.1"/>
    </source>
</evidence>
<sequence length="130" mass="13884">MLSLHRALPGVPEPTEIADLQVAATTVTLALFGSFVAEPDGVTADGAVTECVVLDDGLPDDAAARPWLDETPPNGVEVDQAVGMIMVQLGVRAGQALDRLRAHAFVHDEEIDELARQVVRGGLRFTEEDR</sequence>
<evidence type="ECO:0000259" key="1">
    <source>
        <dbReference type="PROSITE" id="PS50921"/>
    </source>
</evidence>